<protein>
    <submittedName>
        <fullName evidence="2">Uncharacterized protein</fullName>
    </submittedName>
</protein>
<proteinExistence type="predicted"/>
<dbReference type="RefSeq" id="WP_350243625.1">
    <property type="nucleotide sequence ID" value="NZ_CP158299.1"/>
</dbReference>
<feature type="transmembrane region" description="Helical" evidence="1">
    <location>
        <begin position="119"/>
        <end position="140"/>
    </location>
</feature>
<dbReference type="AlphaFoldDB" id="A0AAU7UCA9"/>
<reference evidence="2" key="1">
    <citation type="submission" date="2024-06" db="EMBL/GenBank/DDBJ databases">
        <title>Draft Genome Sequence of Deinococcus sonorensis Type Strain KR-87, a Biofilm Producing Representative of the Genus Deinococcus.</title>
        <authorList>
            <person name="Boren L.S."/>
            <person name="Grosso R.A."/>
            <person name="Hugenberg-Cox A.N."/>
            <person name="Hill J.T.E."/>
            <person name="Albert C.M."/>
            <person name="Tuohy J.M."/>
        </authorList>
    </citation>
    <scope>NUCLEOTIDE SEQUENCE</scope>
    <source>
        <strain evidence="2">KR-87</strain>
    </source>
</reference>
<gene>
    <name evidence="2" type="ORF">ABOD76_19505</name>
</gene>
<keyword evidence="1" id="KW-1133">Transmembrane helix</keyword>
<evidence type="ECO:0000313" key="2">
    <source>
        <dbReference type="EMBL" id="XBV85588.1"/>
    </source>
</evidence>
<feature type="transmembrane region" description="Helical" evidence="1">
    <location>
        <begin position="12"/>
        <end position="29"/>
    </location>
</feature>
<sequence>MPTLEPITELTPFYLAALAALAVCWLVQVARQARQGERPHFTLLTPVALALLAAAPLTEVYALFGMGAALLLIGFYWPYAYRAAPLPQQASVTARPALALTTAGLLLLSPQLAAPSPGLAVTGVSALLLLMGLLLTRLLLPLRRAPSLPAGLNVRFGSSRVPALPDLELHLDQGTARLHNIGPANLYLAGWSPGSVNSWLIPRDDTGHPLQLLPAGSVATLAPWPAHEQGLRVWYVRQDQPDVPLLYSAEWQAPDRPSRVLN</sequence>
<name>A0AAU7UCA9_9DEIO</name>
<organism evidence="2">
    <name type="scientific">Deinococcus sonorensis KR-87</name>
    <dbReference type="NCBI Taxonomy" id="694439"/>
    <lineage>
        <taxon>Bacteria</taxon>
        <taxon>Thermotogati</taxon>
        <taxon>Deinococcota</taxon>
        <taxon>Deinococci</taxon>
        <taxon>Deinococcales</taxon>
        <taxon>Deinococcaceae</taxon>
        <taxon>Deinococcus</taxon>
    </lineage>
</organism>
<keyword evidence="1" id="KW-0472">Membrane</keyword>
<feature type="transmembrane region" description="Helical" evidence="1">
    <location>
        <begin position="92"/>
        <end position="113"/>
    </location>
</feature>
<evidence type="ECO:0000256" key="1">
    <source>
        <dbReference type="SAM" id="Phobius"/>
    </source>
</evidence>
<dbReference type="KEGG" id="dsc:ABOD76_19505"/>
<feature type="transmembrane region" description="Helical" evidence="1">
    <location>
        <begin position="41"/>
        <end position="57"/>
    </location>
</feature>
<dbReference type="EMBL" id="CP158299">
    <property type="protein sequence ID" value="XBV85588.1"/>
    <property type="molecule type" value="Genomic_DNA"/>
</dbReference>
<keyword evidence="1" id="KW-0812">Transmembrane</keyword>
<accession>A0AAU7UCA9</accession>
<feature type="transmembrane region" description="Helical" evidence="1">
    <location>
        <begin position="63"/>
        <end position="80"/>
    </location>
</feature>